<dbReference type="GO" id="GO:0003677">
    <property type="term" value="F:DNA binding"/>
    <property type="evidence" value="ECO:0007669"/>
    <property type="project" value="UniProtKB-KW"/>
</dbReference>
<reference evidence="3" key="1">
    <citation type="submission" date="2022-08" db="EMBL/GenBank/DDBJ databases">
        <authorList>
            <person name="Deng Y."/>
            <person name="Han X.-F."/>
            <person name="Zhang Y.-Q."/>
        </authorList>
    </citation>
    <scope>NUCLEOTIDE SEQUENCE</scope>
    <source>
        <strain evidence="3">CPCC 205716</strain>
    </source>
</reference>
<feature type="domain" description="HTH merR-type" evidence="2">
    <location>
        <begin position="11"/>
        <end position="80"/>
    </location>
</feature>
<protein>
    <submittedName>
        <fullName evidence="3">MerR family DNA-binding transcriptional regulator</fullName>
    </submittedName>
</protein>
<dbReference type="RefSeq" id="WP_259487978.1">
    <property type="nucleotide sequence ID" value="NZ_JANTEZ010000013.1"/>
</dbReference>
<evidence type="ECO:0000313" key="4">
    <source>
        <dbReference type="Proteomes" id="UP001165580"/>
    </source>
</evidence>
<proteinExistence type="predicted"/>
<dbReference type="Proteomes" id="UP001165580">
    <property type="component" value="Unassembled WGS sequence"/>
</dbReference>
<dbReference type="EMBL" id="JANTEZ010000013">
    <property type="protein sequence ID" value="MCS5716461.1"/>
    <property type="molecule type" value="Genomic_DNA"/>
</dbReference>
<accession>A0ABT2GNY9</accession>
<gene>
    <name evidence="3" type="ORF">NVV95_18085</name>
</gene>
<comment type="caution">
    <text evidence="3">The sequence shown here is derived from an EMBL/GenBank/DDBJ whole genome shotgun (WGS) entry which is preliminary data.</text>
</comment>
<dbReference type="SMART" id="SM00422">
    <property type="entry name" value="HTH_MERR"/>
    <property type="match status" value="1"/>
</dbReference>
<dbReference type="PANTHER" id="PTHR30204">
    <property type="entry name" value="REDOX-CYCLING DRUG-SENSING TRANSCRIPTIONAL ACTIVATOR SOXR"/>
    <property type="match status" value="1"/>
</dbReference>
<dbReference type="InterPro" id="IPR009061">
    <property type="entry name" value="DNA-bd_dom_put_sf"/>
</dbReference>
<dbReference type="PROSITE" id="PS50937">
    <property type="entry name" value="HTH_MERR_2"/>
    <property type="match status" value="1"/>
</dbReference>
<dbReference type="Pfam" id="PF00376">
    <property type="entry name" value="MerR"/>
    <property type="match status" value="1"/>
</dbReference>
<organism evidence="3 4">
    <name type="scientific">Herbiconiux gentiana</name>
    <dbReference type="NCBI Taxonomy" id="2970912"/>
    <lineage>
        <taxon>Bacteria</taxon>
        <taxon>Bacillati</taxon>
        <taxon>Actinomycetota</taxon>
        <taxon>Actinomycetes</taxon>
        <taxon>Micrococcales</taxon>
        <taxon>Microbacteriaceae</taxon>
        <taxon>Herbiconiux</taxon>
    </lineage>
</organism>
<keyword evidence="1 3" id="KW-0238">DNA-binding</keyword>
<dbReference type="InterPro" id="IPR000551">
    <property type="entry name" value="MerR-type_HTH_dom"/>
</dbReference>
<dbReference type="Gene3D" id="1.10.1660.10">
    <property type="match status" value="1"/>
</dbReference>
<dbReference type="InterPro" id="IPR047057">
    <property type="entry name" value="MerR_fam"/>
</dbReference>
<name>A0ABT2GNY9_9MICO</name>
<dbReference type="PANTHER" id="PTHR30204:SF98">
    <property type="entry name" value="HTH-TYPE TRANSCRIPTIONAL REGULATOR ADHR"/>
    <property type="match status" value="1"/>
</dbReference>
<evidence type="ECO:0000259" key="2">
    <source>
        <dbReference type="PROSITE" id="PS50937"/>
    </source>
</evidence>
<evidence type="ECO:0000313" key="3">
    <source>
        <dbReference type="EMBL" id="MCS5716461.1"/>
    </source>
</evidence>
<evidence type="ECO:0000256" key="1">
    <source>
        <dbReference type="ARBA" id="ARBA00023125"/>
    </source>
</evidence>
<keyword evidence="4" id="KW-1185">Reference proteome</keyword>
<dbReference type="PRINTS" id="PR00040">
    <property type="entry name" value="HTHMERR"/>
</dbReference>
<sequence>MLLSDVPSVEAVTISAAADLLGVSVDTIRYYEKEGIAPSPARGPDGWRRYDAADLPWRAGVIMLRGTGMNVREMREYAAAHHAGAHDEERSALLERHHTVVLAQHA</sequence>
<dbReference type="SUPFAM" id="SSF46955">
    <property type="entry name" value="Putative DNA-binding domain"/>
    <property type="match status" value="1"/>
</dbReference>